<evidence type="ECO:0000313" key="2">
    <source>
        <dbReference type="EMBL" id="KOB89147.1"/>
    </source>
</evidence>
<dbReference type="Proteomes" id="UP000054282">
    <property type="component" value="Unassembled WGS sequence"/>
</dbReference>
<sequence>MTIYRGNECDEDEVHNKRNVLNNRRGKKKKERIQKIIQKKIKKNGGKKKKLVKVYKKIKKGRQERRKPKKQNINKFDNDKKYVDMNYENMKRGNKRYSSMYEKRRVHNTNEYGENEKNEYMIRELSA</sequence>
<feature type="region of interest" description="Disordered" evidence="1">
    <location>
        <begin position="59"/>
        <end position="78"/>
    </location>
</feature>
<dbReference type="EMBL" id="GG701934">
    <property type="protein sequence ID" value="KOB89147.1"/>
    <property type="molecule type" value="Genomic_DNA"/>
</dbReference>
<gene>
    <name evidence="2" type="ORF">PFDG_04472</name>
</gene>
<reference evidence="3" key="1">
    <citation type="submission" date="2006-09" db="EMBL/GenBank/DDBJ databases">
        <title>Annotation of Plasmodium falciparum Dd2.</title>
        <authorList>
            <consortium name="The Broad Institute Genome Sequencing Platform"/>
            <person name="Volkman S.K."/>
            <person name="Neafsey D.E."/>
            <person name="Dash A.P."/>
            <person name="Chitnis C.E."/>
            <person name="Hartl D.L."/>
            <person name="Young S.K."/>
            <person name="Zeng Q."/>
            <person name="Koehrsen M."/>
            <person name="Alvarado L."/>
            <person name="Berlin A."/>
            <person name="Borenstein D."/>
            <person name="Chapman S.B."/>
            <person name="Chen Z."/>
            <person name="Engels R."/>
            <person name="Freedman E."/>
            <person name="Gellesch M."/>
            <person name="Goldberg J."/>
            <person name="Griggs A."/>
            <person name="Gujja S."/>
            <person name="Heilman E.R."/>
            <person name="Heiman D.I."/>
            <person name="Howarth C."/>
            <person name="Jen D."/>
            <person name="Larson L."/>
            <person name="Mehta T."/>
            <person name="Neiman D."/>
            <person name="Park D."/>
            <person name="Pearson M."/>
            <person name="Roberts A."/>
            <person name="Saif S."/>
            <person name="Shea T."/>
            <person name="Shenoy N."/>
            <person name="Sisk P."/>
            <person name="Stolte C."/>
            <person name="Sykes S."/>
            <person name="Walk T."/>
            <person name="White J."/>
            <person name="Yandava C."/>
            <person name="Haas B."/>
            <person name="Henn M.R."/>
            <person name="Nusbaum C."/>
            <person name="Birren B."/>
        </authorList>
    </citation>
    <scope>NUCLEOTIDE SEQUENCE [LARGE SCALE GENOMIC DNA]</scope>
</reference>
<accession>A0A0L7M8G6</accession>
<reference evidence="3" key="2">
    <citation type="submission" date="2006-09" db="EMBL/GenBank/DDBJ databases">
        <title>The genome sequence of Plasmodium falciparum Dd2.</title>
        <authorList>
            <consortium name="The Broad Institute Genome Sequencing Platform"/>
            <person name="Birren B."/>
            <person name="Lander E."/>
            <person name="Galagan J."/>
            <person name="Nusbaum C."/>
            <person name="Devon K."/>
            <person name="Henn M."/>
            <person name="Jaffe D."/>
            <person name="Butler J."/>
            <person name="Alvarez P."/>
            <person name="Gnerre S."/>
            <person name="Grabherr M."/>
            <person name="Kleber M."/>
            <person name="Mauceli E."/>
            <person name="Brockman W."/>
            <person name="MacCallum I.A."/>
            <person name="Rounsley S."/>
            <person name="Young S."/>
            <person name="LaButti K."/>
            <person name="Pushparaj V."/>
            <person name="DeCaprio D."/>
            <person name="Crawford M."/>
            <person name="Koehrsen M."/>
            <person name="Engels R."/>
            <person name="Montgomery P."/>
            <person name="Pearson M."/>
            <person name="Howarth C."/>
            <person name="Larson L."/>
            <person name="Luoma S."/>
            <person name="White J."/>
            <person name="Kodira C."/>
            <person name="Zeng Q."/>
            <person name="O'Leary S."/>
            <person name="Yandava C."/>
            <person name="Alvarado L."/>
            <person name="Wirth D."/>
            <person name="Volkman S."/>
            <person name="Hartl D."/>
        </authorList>
    </citation>
    <scope>NUCLEOTIDE SEQUENCE [LARGE SCALE GENOMIC DNA]</scope>
</reference>
<feature type="compositionally biased region" description="Basic residues" evidence="1">
    <location>
        <begin position="59"/>
        <end position="72"/>
    </location>
</feature>
<dbReference type="KEGG" id="pfd:PFDG_04472"/>
<protein>
    <submittedName>
        <fullName evidence="2">Uncharacterized protein</fullName>
    </submittedName>
</protein>
<name>A0A0L7M8G6_PLAF4</name>
<evidence type="ECO:0000256" key="1">
    <source>
        <dbReference type="SAM" id="MobiDB-lite"/>
    </source>
</evidence>
<proteinExistence type="predicted"/>
<organism evidence="2 3">
    <name type="scientific">Plasmodium falciparum (isolate Dd2)</name>
    <dbReference type="NCBI Taxonomy" id="57267"/>
    <lineage>
        <taxon>Eukaryota</taxon>
        <taxon>Sar</taxon>
        <taxon>Alveolata</taxon>
        <taxon>Apicomplexa</taxon>
        <taxon>Aconoidasida</taxon>
        <taxon>Haemosporida</taxon>
        <taxon>Plasmodiidae</taxon>
        <taxon>Plasmodium</taxon>
        <taxon>Plasmodium (Laverania)</taxon>
    </lineage>
</organism>
<dbReference type="AlphaFoldDB" id="A0A0L7M8G6"/>
<evidence type="ECO:0000313" key="3">
    <source>
        <dbReference type="Proteomes" id="UP000054282"/>
    </source>
</evidence>